<proteinExistence type="predicted"/>
<gene>
    <name evidence="1" type="ORF">GTA08_BOTSDO04884</name>
</gene>
<organism evidence="1 2">
    <name type="scientific">Botryosphaeria dothidea</name>
    <dbReference type="NCBI Taxonomy" id="55169"/>
    <lineage>
        <taxon>Eukaryota</taxon>
        <taxon>Fungi</taxon>
        <taxon>Dikarya</taxon>
        <taxon>Ascomycota</taxon>
        <taxon>Pezizomycotina</taxon>
        <taxon>Dothideomycetes</taxon>
        <taxon>Dothideomycetes incertae sedis</taxon>
        <taxon>Botryosphaeriales</taxon>
        <taxon>Botryosphaeriaceae</taxon>
        <taxon>Botryosphaeria</taxon>
    </lineage>
</organism>
<dbReference type="Proteomes" id="UP000572817">
    <property type="component" value="Unassembled WGS sequence"/>
</dbReference>
<comment type="caution">
    <text evidence="1">The sequence shown here is derived from an EMBL/GenBank/DDBJ whole genome shotgun (WGS) entry which is preliminary data.</text>
</comment>
<protein>
    <submittedName>
        <fullName evidence="1">Uncharacterized protein</fullName>
    </submittedName>
</protein>
<sequence length="110" mass="12216">MASEYAAWVVPAQSNGDAADWDHAKRVSVAKPPPPGGRLAIIEATRFWVREDAIDEQRRHIDLQTLRPVGQLGDFAYTRVVDTFDLPNTTWQLARLAPDPVLDKLAPAGR</sequence>
<accession>A0A8H4N162</accession>
<name>A0A8H4N162_9PEZI</name>
<dbReference type="AlphaFoldDB" id="A0A8H4N162"/>
<evidence type="ECO:0000313" key="1">
    <source>
        <dbReference type="EMBL" id="KAF4306984.1"/>
    </source>
</evidence>
<evidence type="ECO:0000313" key="2">
    <source>
        <dbReference type="Proteomes" id="UP000572817"/>
    </source>
</evidence>
<reference evidence="1" key="1">
    <citation type="submission" date="2020-04" db="EMBL/GenBank/DDBJ databases">
        <title>Genome Assembly and Annotation of Botryosphaeria dothidea sdau 11-99, a Latent Pathogen of Apple Fruit Ring Rot in China.</title>
        <authorList>
            <person name="Yu C."/>
            <person name="Diao Y."/>
            <person name="Lu Q."/>
            <person name="Zhao J."/>
            <person name="Cui S."/>
            <person name="Peng C."/>
            <person name="He B."/>
            <person name="Liu H."/>
        </authorList>
    </citation>
    <scope>NUCLEOTIDE SEQUENCE [LARGE SCALE GENOMIC DNA]</scope>
    <source>
        <strain evidence="1">Sdau11-99</strain>
    </source>
</reference>
<dbReference type="InterPro" id="IPR012349">
    <property type="entry name" value="Split_barrel_FMN-bd"/>
</dbReference>
<dbReference type="Gene3D" id="2.30.110.10">
    <property type="entry name" value="Electron Transport, Fmn-binding Protein, Chain A"/>
    <property type="match status" value="1"/>
</dbReference>
<dbReference type="OrthoDB" id="10250990at2759"/>
<dbReference type="EMBL" id="WWBZ02000033">
    <property type="protein sequence ID" value="KAF4306984.1"/>
    <property type="molecule type" value="Genomic_DNA"/>
</dbReference>
<keyword evidence="2" id="KW-1185">Reference proteome</keyword>